<dbReference type="Gene3D" id="1.20.890.10">
    <property type="entry name" value="cAMP-dependent protein kinase regulatory subunit, dimerization-anchoring domain"/>
    <property type="match status" value="1"/>
</dbReference>
<comment type="caution">
    <text evidence="3">The sequence shown here is derived from an EMBL/GenBank/DDBJ whole genome shotgun (WGS) entry which is preliminary data.</text>
</comment>
<feature type="region of interest" description="Disordered" evidence="2">
    <location>
        <begin position="421"/>
        <end position="477"/>
    </location>
</feature>
<feature type="region of interest" description="Disordered" evidence="2">
    <location>
        <begin position="674"/>
        <end position="757"/>
    </location>
</feature>
<dbReference type="InterPro" id="IPR049630">
    <property type="entry name" value="DYDC-like_DD"/>
</dbReference>
<dbReference type="InterPro" id="IPR002110">
    <property type="entry name" value="Ankyrin_rpt"/>
</dbReference>
<dbReference type="EMBL" id="JARBDR010000342">
    <property type="protein sequence ID" value="KAJ8313919.1"/>
    <property type="molecule type" value="Genomic_DNA"/>
</dbReference>
<sequence length="757" mass="85475">MIQDIFLCTVLNYCVILYTGRHCLKLITEMSFEDNKLVQAVKANDLKEVQKLLQSGNAETNVQDSTGKTLLHVVIESKASADIFKHLLDEVDIGIRDQDGNSVAELAFSDQTSEDIKEVLTNFLKGQILSGNIDKLHKLLLSGWSVWPIQVEQAKNVSKELEEFVEKLPEFQGKITAIHKAIQEDNLRDVQNLLDRKVLMLAADRTGLSPLHKAVVLGHTEIAVYLGNEYKDALNLKDNMDRTPLHYAGGSHDAGNLYEELIKAGADNTITDLSGKTPKDYYDDPSLLSVMDVREKIKTILDRPLIDVQREKSAKKCHNMYISTEFKKQDVPPPTTVDGKYVAEHLGTALTLALAEIAERRPWDPIEYLGQWLHKYGENQKFVKQQEELLIRLRQAEEEKEQENEQKQRIKAEQKELQEIERQQREKEEEERKKKEQEELQRKAKEAALAQRPNLETVAEEGEEETTNKDKDTDVSKGQTELHKLAAQHGADMAGLIKLGYNIADRDCNNKTPRDIAQDSNIDENVQAIDAYVQDLIEKGDFDVLQKLMLDGYDHIQTVLEKLATEGQLQDTANLMTTIPEFQEKVKSVLMASQYSNTESMKELLETPKVIQAKDHCGRCPLHIAVLTVQKDIAEYIITNHPESVQATDNMKRTPLHYAMALSEEITALLTSNGADSDAKDINGRDPDYYKNNPEDIKSIQSQLMSPTDGASEGQQQDQGQDGETQQNADSSSEEQQSQQEQEATDIINQSQQESAQ</sequence>
<keyword evidence="4" id="KW-1185">Reference proteome</keyword>
<evidence type="ECO:0000313" key="3">
    <source>
        <dbReference type="EMBL" id="KAJ8313919.1"/>
    </source>
</evidence>
<name>A0ABQ9F9B7_TEGGR</name>
<dbReference type="CDD" id="cd22966">
    <property type="entry name" value="DD_DYDC-like"/>
    <property type="match status" value="1"/>
</dbReference>
<dbReference type="Pfam" id="PF05186">
    <property type="entry name" value="Dpy-30"/>
    <property type="match status" value="1"/>
</dbReference>
<dbReference type="InterPro" id="IPR036770">
    <property type="entry name" value="Ankyrin_rpt-contain_sf"/>
</dbReference>
<dbReference type="PANTHER" id="PTHR24172:SF4">
    <property type="entry name" value="ANK_REP_REGION DOMAIN-CONTAINING PROTEIN"/>
    <property type="match status" value="1"/>
</dbReference>
<feature type="compositionally biased region" description="Polar residues" evidence="2">
    <location>
        <begin position="747"/>
        <end position="757"/>
    </location>
</feature>
<gene>
    <name evidence="3" type="ORF">KUTeg_008480</name>
</gene>
<accession>A0ABQ9F9B7</accession>
<feature type="compositionally biased region" description="Basic and acidic residues" evidence="2">
    <location>
        <begin position="421"/>
        <end position="446"/>
    </location>
</feature>
<dbReference type="Gene3D" id="1.25.40.20">
    <property type="entry name" value="Ankyrin repeat-containing domain"/>
    <property type="match status" value="3"/>
</dbReference>
<evidence type="ECO:0000256" key="2">
    <source>
        <dbReference type="SAM" id="MobiDB-lite"/>
    </source>
</evidence>
<dbReference type="PROSITE" id="PS50088">
    <property type="entry name" value="ANK_REPEAT"/>
    <property type="match status" value="1"/>
</dbReference>
<reference evidence="3 4" key="1">
    <citation type="submission" date="2022-12" db="EMBL/GenBank/DDBJ databases">
        <title>Chromosome-level genome of Tegillarca granosa.</title>
        <authorList>
            <person name="Kim J."/>
        </authorList>
    </citation>
    <scope>NUCLEOTIDE SEQUENCE [LARGE SCALE GENOMIC DNA]</scope>
    <source>
        <strain evidence="3">Teg-2019</strain>
        <tissue evidence="3">Adductor muscle</tissue>
    </source>
</reference>
<dbReference type="InterPro" id="IPR007858">
    <property type="entry name" value="Dpy-30_motif"/>
</dbReference>
<dbReference type="PANTHER" id="PTHR24172">
    <property type="entry name" value="ANK_REP_REGION DOMAIN-CONTAINING PROTEIN"/>
    <property type="match status" value="1"/>
</dbReference>
<dbReference type="SUPFAM" id="SSF48403">
    <property type="entry name" value="Ankyrin repeat"/>
    <property type="match status" value="2"/>
</dbReference>
<feature type="compositionally biased region" description="Low complexity" evidence="2">
    <location>
        <begin position="713"/>
        <end position="727"/>
    </location>
</feature>
<proteinExistence type="predicted"/>
<feature type="repeat" description="ANK" evidence="1">
    <location>
        <begin position="240"/>
        <end position="273"/>
    </location>
</feature>
<evidence type="ECO:0000313" key="4">
    <source>
        <dbReference type="Proteomes" id="UP001217089"/>
    </source>
</evidence>
<feature type="compositionally biased region" description="Basic and acidic residues" evidence="2">
    <location>
        <begin position="466"/>
        <end position="477"/>
    </location>
</feature>
<dbReference type="SMART" id="SM00248">
    <property type="entry name" value="ANK"/>
    <property type="match status" value="6"/>
</dbReference>
<feature type="compositionally biased region" description="Basic and acidic residues" evidence="2">
    <location>
        <begin position="677"/>
        <end position="698"/>
    </location>
</feature>
<protein>
    <submittedName>
        <fullName evidence="3">Uncharacterized protein</fullName>
    </submittedName>
</protein>
<organism evidence="3 4">
    <name type="scientific">Tegillarca granosa</name>
    <name type="common">Malaysian cockle</name>
    <name type="synonym">Anadara granosa</name>
    <dbReference type="NCBI Taxonomy" id="220873"/>
    <lineage>
        <taxon>Eukaryota</taxon>
        <taxon>Metazoa</taxon>
        <taxon>Spiralia</taxon>
        <taxon>Lophotrochozoa</taxon>
        <taxon>Mollusca</taxon>
        <taxon>Bivalvia</taxon>
        <taxon>Autobranchia</taxon>
        <taxon>Pteriomorphia</taxon>
        <taxon>Arcoida</taxon>
        <taxon>Arcoidea</taxon>
        <taxon>Arcidae</taxon>
        <taxon>Tegillarca</taxon>
    </lineage>
</organism>
<dbReference type="Proteomes" id="UP001217089">
    <property type="component" value="Unassembled WGS sequence"/>
</dbReference>
<evidence type="ECO:0000256" key="1">
    <source>
        <dbReference type="PROSITE-ProRule" id="PRU00023"/>
    </source>
</evidence>
<keyword evidence="1" id="KW-0040">ANK repeat</keyword>
<dbReference type="Pfam" id="PF12796">
    <property type="entry name" value="Ank_2"/>
    <property type="match status" value="2"/>
</dbReference>